<name>A0A4R0KA66_9ACTN</name>
<proteinExistence type="predicted"/>
<comment type="caution">
    <text evidence="2">The sequence shown here is derived from an EMBL/GenBank/DDBJ whole genome shotgun (WGS) entry which is preliminary data.</text>
</comment>
<gene>
    <name evidence="2" type="ORF">E0H73_40180</name>
</gene>
<organism evidence="2 3">
    <name type="scientific">Kribbella pittospori</name>
    <dbReference type="NCBI Taxonomy" id="722689"/>
    <lineage>
        <taxon>Bacteria</taxon>
        <taxon>Bacillati</taxon>
        <taxon>Actinomycetota</taxon>
        <taxon>Actinomycetes</taxon>
        <taxon>Propionibacteriales</taxon>
        <taxon>Kribbellaceae</taxon>
        <taxon>Kribbella</taxon>
    </lineage>
</organism>
<dbReference type="Proteomes" id="UP000291144">
    <property type="component" value="Unassembled WGS sequence"/>
</dbReference>
<reference evidence="2 3" key="1">
    <citation type="submission" date="2019-02" db="EMBL/GenBank/DDBJ databases">
        <title>Kribbella capetownensis sp. nov. and Kribbella speibonae sp. nov., isolated from soil.</title>
        <authorList>
            <person name="Curtis S.M."/>
            <person name="Norton I."/>
            <person name="Everest G.J."/>
            <person name="Meyers P.R."/>
        </authorList>
    </citation>
    <scope>NUCLEOTIDE SEQUENCE [LARGE SCALE GENOMIC DNA]</scope>
    <source>
        <strain evidence="2 3">NRRL B-24813</strain>
    </source>
</reference>
<keyword evidence="3" id="KW-1185">Reference proteome</keyword>
<accession>A0A4R0KA66</accession>
<sequence length="69" mass="7332">MSETTSSRNSGQDWTDEQVEHLHDLAAGNTPVGVMSVKLGRSADAVRSKAKSEGISLSPPNRSPYGDMS</sequence>
<evidence type="ECO:0000313" key="2">
    <source>
        <dbReference type="EMBL" id="TCC52155.1"/>
    </source>
</evidence>
<dbReference type="RefSeq" id="WP_131365622.1">
    <property type="nucleotide sequence ID" value="NZ_SJKB01000021.1"/>
</dbReference>
<feature type="region of interest" description="Disordered" evidence="1">
    <location>
        <begin position="42"/>
        <end position="69"/>
    </location>
</feature>
<evidence type="ECO:0000313" key="3">
    <source>
        <dbReference type="Proteomes" id="UP000291144"/>
    </source>
</evidence>
<dbReference type="OrthoDB" id="3830421at2"/>
<dbReference type="EMBL" id="SJKB01000021">
    <property type="protein sequence ID" value="TCC52155.1"/>
    <property type="molecule type" value="Genomic_DNA"/>
</dbReference>
<dbReference type="AlphaFoldDB" id="A0A4R0KA66"/>
<protein>
    <submittedName>
        <fullName evidence="2">Uncharacterized protein</fullName>
    </submittedName>
</protein>
<evidence type="ECO:0000256" key="1">
    <source>
        <dbReference type="SAM" id="MobiDB-lite"/>
    </source>
</evidence>